<dbReference type="Proteomes" id="UP000623467">
    <property type="component" value="Unassembled WGS sequence"/>
</dbReference>
<keyword evidence="2" id="KW-0413">Isomerase</keyword>
<dbReference type="Pfam" id="PF12937">
    <property type="entry name" value="F-box-like"/>
    <property type="match status" value="1"/>
</dbReference>
<accession>A0A8H6Y1A8</accession>
<proteinExistence type="predicted"/>
<dbReference type="OrthoDB" id="3266451at2759"/>
<sequence length="566" mass="63663">MNPQCDRCGIPFSSPLLPTPTQTTEVLQLLRTNSTPSDPFEMDAVIASCSADVVGYDTEIGRLKQTLSRLVSERNTLQRHVDTCRSVFAPVRRLPPEILAKIFALCASPPLLWCDETQSIPTAGSASFGQSHLMRLLRVCSAWHTIVTTTPFLWADLEVDLDALLFTPGRMVDTLSRLLDRSGQCSMVLHLTASIGRFNNSLELLGRCATRWRIADLHLSNEACLQLSRVTGRNFPCLESLAIGGTDVAGRDIFETAPNLRRVIISAVDGALPKLPWSQLHELTYYAFQPRVLRPDVLANRLAIMALCSNECEVNIYSLNLSFFDSSTFSAIRLAVESHIPIFRLAILDRNGEEHSREALGEIITALTLPNLQELHFRSSRPEAHPLFWPRDHFPAFASRSCFRDILTKLFLYDMVIAEDELVECLSDMRALMELFIQDVVGSSDHEENILINDTLLRRLTWRSDSSCIAPNLNIFSFASLFFFDDDALVPFVESRARPAERHDSSPFRMEAFALVDSELNIRVIGHGFGVDAIAHMDTLQKQGVLRWARHGRKGLQQRFPDVHLF</sequence>
<organism evidence="2 3">
    <name type="scientific">Mycena sanguinolenta</name>
    <dbReference type="NCBI Taxonomy" id="230812"/>
    <lineage>
        <taxon>Eukaryota</taxon>
        <taxon>Fungi</taxon>
        <taxon>Dikarya</taxon>
        <taxon>Basidiomycota</taxon>
        <taxon>Agaricomycotina</taxon>
        <taxon>Agaricomycetes</taxon>
        <taxon>Agaricomycetidae</taxon>
        <taxon>Agaricales</taxon>
        <taxon>Marasmiineae</taxon>
        <taxon>Mycenaceae</taxon>
        <taxon>Mycena</taxon>
    </lineage>
</organism>
<dbReference type="InterPro" id="IPR001810">
    <property type="entry name" value="F-box_dom"/>
</dbReference>
<evidence type="ECO:0000313" key="2">
    <source>
        <dbReference type="EMBL" id="KAF7350594.1"/>
    </source>
</evidence>
<protein>
    <submittedName>
        <fullName evidence="2">3-beta hydroxysteroid dehydrogenase isomerase family</fullName>
    </submittedName>
</protein>
<reference evidence="2" key="1">
    <citation type="submission" date="2020-05" db="EMBL/GenBank/DDBJ databases">
        <title>Mycena genomes resolve the evolution of fungal bioluminescence.</title>
        <authorList>
            <person name="Tsai I.J."/>
        </authorList>
    </citation>
    <scope>NUCLEOTIDE SEQUENCE</scope>
    <source>
        <strain evidence="2">160909Yilan</strain>
    </source>
</reference>
<feature type="domain" description="F-box" evidence="1">
    <location>
        <begin position="92"/>
        <end position="156"/>
    </location>
</feature>
<evidence type="ECO:0000259" key="1">
    <source>
        <dbReference type="Pfam" id="PF12937"/>
    </source>
</evidence>
<dbReference type="EMBL" id="JACAZH010000014">
    <property type="protein sequence ID" value="KAF7350594.1"/>
    <property type="molecule type" value="Genomic_DNA"/>
</dbReference>
<dbReference type="AlphaFoldDB" id="A0A8H6Y1A8"/>
<dbReference type="Gene3D" id="1.20.1280.50">
    <property type="match status" value="1"/>
</dbReference>
<dbReference type="GO" id="GO:0016853">
    <property type="term" value="F:isomerase activity"/>
    <property type="evidence" value="ECO:0007669"/>
    <property type="project" value="UniProtKB-KW"/>
</dbReference>
<name>A0A8H6Y1A8_9AGAR</name>
<keyword evidence="3" id="KW-1185">Reference proteome</keyword>
<evidence type="ECO:0000313" key="3">
    <source>
        <dbReference type="Proteomes" id="UP000623467"/>
    </source>
</evidence>
<comment type="caution">
    <text evidence="2">The sequence shown here is derived from an EMBL/GenBank/DDBJ whole genome shotgun (WGS) entry which is preliminary data.</text>
</comment>
<gene>
    <name evidence="2" type="ORF">MSAN_01619500</name>
</gene>